<dbReference type="PANTHER" id="PTHR23507">
    <property type="entry name" value="ZGC:174356"/>
    <property type="match status" value="1"/>
</dbReference>
<keyword evidence="4 6" id="KW-0472">Membrane</keyword>
<proteinExistence type="predicted"/>
<evidence type="ECO:0000256" key="2">
    <source>
        <dbReference type="ARBA" id="ARBA00022692"/>
    </source>
</evidence>
<dbReference type="PANTHER" id="PTHR23507:SF13">
    <property type="entry name" value="MFS GENERAL SUBSTRATE TRANSPORTER"/>
    <property type="match status" value="1"/>
</dbReference>
<organism evidence="7 8">
    <name type="scientific">Sporothrix schenckii 1099-18</name>
    <dbReference type="NCBI Taxonomy" id="1397361"/>
    <lineage>
        <taxon>Eukaryota</taxon>
        <taxon>Fungi</taxon>
        <taxon>Dikarya</taxon>
        <taxon>Ascomycota</taxon>
        <taxon>Pezizomycotina</taxon>
        <taxon>Sordariomycetes</taxon>
        <taxon>Sordariomycetidae</taxon>
        <taxon>Ophiostomatales</taxon>
        <taxon>Ophiostomataceae</taxon>
        <taxon>Sporothrix</taxon>
    </lineage>
</organism>
<evidence type="ECO:0000313" key="8">
    <source>
        <dbReference type="Proteomes" id="UP000033710"/>
    </source>
</evidence>
<evidence type="ECO:0000256" key="5">
    <source>
        <dbReference type="SAM" id="MobiDB-lite"/>
    </source>
</evidence>
<dbReference type="GO" id="GO:0016020">
    <property type="term" value="C:membrane"/>
    <property type="evidence" value="ECO:0007669"/>
    <property type="project" value="UniProtKB-SubCell"/>
</dbReference>
<reference evidence="7 8" key="2">
    <citation type="journal article" date="2015" name="Eukaryot. Cell">
        <title>Asexual propagation of a virulent clone complex in a human and feline outbreak of sporotrichosis.</title>
        <authorList>
            <person name="Teixeira Mde M."/>
            <person name="Rodrigues A.M."/>
            <person name="Tsui C.K."/>
            <person name="de Almeida L.G."/>
            <person name="Van Diepeningen A.D."/>
            <person name="van den Ende B.G."/>
            <person name="Fernandes G.F."/>
            <person name="Kano R."/>
            <person name="Hamelin R.C."/>
            <person name="Lopes-Bezerra L.M."/>
            <person name="Vasconcelos A.T."/>
            <person name="de Hoog S."/>
            <person name="de Camargo Z.P."/>
            <person name="Felipe M.S."/>
        </authorList>
    </citation>
    <scope>NUCLEOTIDE SEQUENCE [LARGE SCALE GENOMIC DNA]</scope>
    <source>
        <strain evidence="7 8">1099-18</strain>
    </source>
</reference>
<dbReference type="OrthoDB" id="5204190at2759"/>
<dbReference type="GO" id="GO:0022857">
    <property type="term" value="F:transmembrane transporter activity"/>
    <property type="evidence" value="ECO:0007669"/>
    <property type="project" value="TreeGrafter"/>
</dbReference>
<comment type="caution">
    <text evidence="7">The sequence shown here is derived from an EMBL/GenBank/DDBJ whole genome shotgun (WGS) entry which is preliminary data.</text>
</comment>
<accession>A0A0F2MGZ8</accession>
<sequence>MAASERTPLLSTASTTATITANTSAAETPVDADATLSRPLSKDGVDPAGTAAPPKTSWLASLWSPANRVLLAGFIISLSFSFTQVTIFYAFRLMECDVFYSNHPPFTGPGDRCSRNEITAGTARQVSLLGISTTFFGTWNLFISGRQVKRLGPRAALILQTSIPALRVATQIVGVYAGGQAGIWIFQVTQIITVLGGPAGYILVVNTIAGEVVAPIERTALFGKLQGVIMLGMAIGLLLGGVVGDTFGIVRPFQVAFFLFLFASAFAHYAMPYISPESLSGPGAKTNRPGGLAGFLEPLKVMLPQKIRLHAGRVANHYGIFFLCFGEFLGVLATGYAPMLLQMYATATFDFDQTNNGWLMSGNAFMRAFFLVLIFPRIIDAGRAWFARRAREERRAKRTNRGLSSSSSSSATVSTTAKTPKAAVKSYGATATSPSSSSSTSSSNSAAATAVATPVIPDIPTQPEQFDAPNATLVEEEPILVTVPTGESRPLADGDDGDDAEDAAAAAADDEKAAYAFDLFFLRWSLLVDGIITAGAALGSQPWHMYLITVLLPFASGSAPAAKGVITTMCPSSQRADALNAITLVENMARLATLGLFGYVFAALADVGQAQLTFYCNGALAVLAMAVLMFSHFPPRDSVLVEAGEAEAEAEAEADTVAAAETEADSAEA</sequence>
<gene>
    <name evidence="7" type="ORF">SPSK_07182</name>
</gene>
<feature type="transmembrane region" description="Helical" evidence="6">
    <location>
        <begin position="249"/>
        <end position="270"/>
    </location>
</feature>
<protein>
    <recommendedName>
        <fullName evidence="9">Major facilitator superfamily transporter</fullName>
    </recommendedName>
</protein>
<dbReference type="VEuPathDB" id="FungiDB:SPSK_07182"/>
<feature type="region of interest" description="Disordered" evidence="5">
    <location>
        <begin position="484"/>
        <end position="504"/>
    </location>
</feature>
<feature type="region of interest" description="Disordered" evidence="5">
    <location>
        <begin position="21"/>
        <end position="52"/>
    </location>
</feature>
<keyword evidence="2 6" id="KW-0812">Transmembrane</keyword>
<feature type="transmembrane region" description="Helical" evidence="6">
    <location>
        <begin position="612"/>
        <end position="630"/>
    </location>
</feature>
<dbReference type="AlphaFoldDB" id="A0A0F2MGZ8"/>
<feature type="transmembrane region" description="Helical" evidence="6">
    <location>
        <begin position="155"/>
        <end position="177"/>
    </location>
</feature>
<feature type="transmembrane region" description="Helical" evidence="6">
    <location>
        <begin position="221"/>
        <end position="243"/>
    </location>
</feature>
<feature type="transmembrane region" description="Helical" evidence="6">
    <location>
        <begin position="126"/>
        <end position="143"/>
    </location>
</feature>
<reference evidence="7 8" key="1">
    <citation type="journal article" date="2014" name="BMC Genomics">
        <title>Comparative genomics of the major fungal agents of human and animal Sporotrichosis: Sporothrix schenckii and Sporothrix brasiliensis.</title>
        <authorList>
            <person name="Teixeira M.M."/>
            <person name="de Almeida L.G."/>
            <person name="Kubitschek-Barreira P."/>
            <person name="Alves F.L."/>
            <person name="Kioshima E.S."/>
            <person name="Abadio A.K."/>
            <person name="Fernandes L."/>
            <person name="Derengowski L.S."/>
            <person name="Ferreira K.S."/>
            <person name="Souza R.C."/>
            <person name="Ruiz J.C."/>
            <person name="de Andrade N.C."/>
            <person name="Paes H.C."/>
            <person name="Nicola A.M."/>
            <person name="Albuquerque P."/>
            <person name="Gerber A.L."/>
            <person name="Martins V.P."/>
            <person name="Peconick L.D."/>
            <person name="Neto A.V."/>
            <person name="Chaucanez C.B."/>
            <person name="Silva P.A."/>
            <person name="Cunha O.L."/>
            <person name="de Oliveira F.F."/>
            <person name="dos Santos T.C."/>
            <person name="Barros A.L."/>
            <person name="Soares M.A."/>
            <person name="de Oliveira L.M."/>
            <person name="Marini M.M."/>
            <person name="Villalobos-Duno H."/>
            <person name="Cunha M.M."/>
            <person name="de Hoog S."/>
            <person name="da Silveira J.F."/>
            <person name="Henrissat B."/>
            <person name="Nino-Vega G.A."/>
            <person name="Cisalpino P.S."/>
            <person name="Mora-Montes H.M."/>
            <person name="Almeida S.R."/>
            <person name="Stajich J.E."/>
            <person name="Lopes-Bezerra L.M."/>
            <person name="Vasconcelos A.T."/>
            <person name="Felipe M.S."/>
        </authorList>
    </citation>
    <scope>NUCLEOTIDE SEQUENCE [LARGE SCALE GENOMIC DNA]</scope>
    <source>
        <strain evidence="7 8">1099-18</strain>
    </source>
</reference>
<feature type="compositionally biased region" description="Low complexity" evidence="5">
    <location>
        <begin position="404"/>
        <end position="444"/>
    </location>
</feature>
<dbReference type="RefSeq" id="XP_016591629.1">
    <property type="nucleotide sequence ID" value="XM_016733849.1"/>
</dbReference>
<feature type="transmembrane region" description="Helical" evidence="6">
    <location>
        <begin position="357"/>
        <end position="379"/>
    </location>
</feature>
<dbReference type="Proteomes" id="UP000033710">
    <property type="component" value="Unassembled WGS sequence"/>
</dbReference>
<feature type="transmembrane region" description="Helical" evidence="6">
    <location>
        <begin position="183"/>
        <end position="209"/>
    </location>
</feature>
<feature type="transmembrane region" description="Helical" evidence="6">
    <location>
        <begin position="318"/>
        <end position="337"/>
    </location>
</feature>
<keyword evidence="3 6" id="KW-1133">Transmembrane helix</keyword>
<dbReference type="SUPFAM" id="SSF103473">
    <property type="entry name" value="MFS general substrate transporter"/>
    <property type="match status" value="2"/>
</dbReference>
<dbReference type="Gene3D" id="1.20.1250.20">
    <property type="entry name" value="MFS general substrate transporter like domains"/>
    <property type="match status" value="2"/>
</dbReference>
<dbReference type="EMBL" id="AXCR01000004">
    <property type="protein sequence ID" value="KJR88953.1"/>
    <property type="molecule type" value="Genomic_DNA"/>
</dbReference>
<evidence type="ECO:0000256" key="6">
    <source>
        <dbReference type="SAM" id="Phobius"/>
    </source>
</evidence>
<feature type="transmembrane region" description="Helical" evidence="6">
    <location>
        <begin position="69"/>
        <end position="91"/>
    </location>
</feature>
<feature type="transmembrane region" description="Helical" evidence="6">
    <location>
        <begin position="520"/>
        <end position="539"/>
    </location>
</feature>
<feature type="compositionally biased region" description="Acidic residues" evidence="5">
    <location>
        <begin position="493"/>
        <end position="502"/>
    </location>
</feature>
<name>A0A0F2MGZ8_SPOSC</name>
<dbReference type="GeneID" id="27669126"/>
<evidence type="ECO:0000256" key="4">
    <source>
        <dbReference type="ARBA" id="ARBA00023136"/>
    </source>
</evidence>
<feature type="transmembrane region" description="Helical" evidence="6">
    <location>
        <begin position="545"/>
        <end position="566"/>
    </location>
</feature>
<evidence type="ECO:0000313" key="7">
    <source>
        <dbReference type="EMBL" id="KJR88953.1"/>
    </source>
</evidence>
<evidence type="ECO:0000256" key="3">
    <source>
        <dbReference type="ARBA" id="ARBA00022989"/>
    </source>
</evidence>
<dbReference type="InterPro" id="IPR036259">
    <property type="entry name" value="MFS_trans_sf"/>
</dbReference>
<feature type="transmembrane region" description="Helical" evidence="6">
    <location>
        <begin position="578"/>
        <end position="600"/>
    </location>
</feature>
<comment type="subcellular location">
    <subcellularLocation>
        <location evidence="1">Membrane</location>
        <topology evidence="1">Multi-pass membrane protein</topology>
    </subcellularLocation>
</comment>
<evidence type="ECO:0008006" key="9">
    <source>
        <dbReference type="Google" id="ProtNLM"/>
    </source>
</evidence>
<dbReference type="KEGG" id="ssck:SPSK_07182"/>
<feature type="region of interest" description="Disordered" evidence="5">
    <location>
        <begin position="396"/>
        <end position="444"/>
    </location>
</feature>
<evidence type="ECO:0000256" key="1">
    <source>
        <dbReference type="ARBA" id="ARBA00004141"/>
    </source>
</evidence>